<evidence type="ECO:0000256" key="2">
    <source>
        <dbReference type="ARBA" id="ARBA00022679"/>
    </source>
</evidence>
<comment type="caution">
    <text evidence="7">The sequence shown here is derived from an EMBL/GenBank/DDBJ whole genome shotgun (WGS) entry which is preliminary data.</text>
</comment>
<proteinExistence type="predicted"/>
<dbReference type="InterPro" id="IPR001077">
    <property type="entry name" value="COMT_C"/>
</dbReference>
<feature type="domain" description="O-methyltransferase C-terminal" evidence="5">
    <location>
        <begin position="199"/>
        <end position="347"/>
    </location>
</feature>
<dbReference type="InterPro" id="IPR029063">
    <property type="entry name" value="SAM-dependent_MTases_sf"/>
</dbReference>
<dbReference type="GO" id="GO:0008171">
    <property type="term" value="F:O-methyltransferase activity"/>
    <property type="evidence" value="ECO:0007669"/>
    <property type="project" value="InterPro"/>
</dbReference>
<evidence type="ECO:0000313" key="8">
    <source>
        <dbReference type="Proteomes" id="UP000051487"/>
    </source>
</evidence>
<reference evidence="7 8" key="1">
    <citation type="submission" date="2015-11" db="EMBL/GenBank/DDBJ databases">
        <title>Aspergillus lentulus strain IFM 54703T.</title>
        <authorList>
            <person name="Kusuya Y."/>
            <person name="Sakai K."/>
            <person name="Kamei K."/>
            <person name="Takahashi H."/>
            <person name="Yaguchi T."/>
        </authorList>
    </citation>
    <scope>NUCLEOTIDE SEQUENCE [LARGE SCALE GENOMIC DNA]</scope>
    <source>
        <strain evidence="7 8">IFM 54703</strain>
    </source>
</reference>
<dbReference type="Proteomes" id="UP000051487">
    <property type="component" value="Unassembled WGS sequence"/>
</dbReference>
<dbReference type="Pfam" id="PF20684">
    <property type="entry name" value="Fung_rhodopsin"/>
    <property type="match status" value="1"/>
</dbReference>
<evidence type="ECO:0000313" key="7">
    <source>
        <dbReference type="EMBL" id="GAQ08535.1"/>
    </source>
</evidence>
<dbReference type="Gene3D" id="3.40.50.150">
    <property type="entry name" value="Vaccinia Virus protein VP39"/>
    <property type="match status" value="1"/>
</dbReference>
<dbReference type="AlphaFoldDB" id="A0AAN4PKP1"/>
<protein>
    <recommendedName>
        <fullName evidence="9">O-methyltransferase domain-containing protein</fullName>
    </recommendedName>
</protein>
<evidence type="ECO:0000256" key="3">
    <source>
        <dbReference type="ARBA" id="ARBA00022691"/>
    </source>
</evidence>
<dbReference type="SUPFAM" id="SSF53335">
    <property type="entry name" value="S-adenosyl-L-methionine-dependent methyltransferases"/>
    <property type="match status" value="1"/>
</dbReference>
<name>A0AAN4PKP1_ASPLE</name>
<feature type="domain" description="Rhodopsin" evidence="6">
    <location>
        <begin position="398"/>
        <end position="574"/>
    </location>
</feature>
<dbReference type="PANTHER" id="PTHR43712">
    <property type="entry name" value="PUTATIVE (AFU_ORTHOLOGUE AFUA_4G14580)-RELATED"/>
    <property type="match status" value="1"/>
</dbReference>
<dbReference type="InterPro" id="IPR049326">
    <property type="entry name" value="Rhodopsin_dom_fungi"/>
</dbReference>
<dbReference type="GO" id="GO:0044550">
    <property type="term" value="P:secondary metabolite biosynthetic process"/>
    <property type="evidence" value="ECO:0007669"/>
    <property type="project" value="UniProtKB-ARBA"/>
</dbReference>
<accession>A0AAN4PKP1</accession>
<keyword evidence="2" id="KW-0808">Transferase</keyword>
<evidence type="ECO:0000259" key="6">
    <source>
        <dbReference type="Pfam" id="PF20684"/>
    </source>
</evidence>
<dbReference type="PROSITE" id="PS51683">
    <property type="entry name" value="SAM_OMT_II"/>
    <property type="match status" value="1"/>
</dbReference>
<dbReference type="GO" id="GO:0032259">
    <property type="term" value="P:methylation"/>
    <property type="evidence" value="ECO:0007669"/>
    <property type="project" value="UniProtKB-KW"/>
</dbReference>
<dbReference type="PANTHER" id="PTHR43712:SF18">
    <property type="entry name" value="PUTATIVE (AFU_ORTHOLOGUE AFUA_4G14240)-RELATED"/>
    <property type="match status" value="1"/>
</dbReference>
<evidence type="ECO:0000256" key="1">
    <source>
        <dbReference type="ARBA" id="ARBA00022603"/>
    </source>
</evidence>
<evidence type="ECO:0000259" key="5">
    <source>
        <dbReference type="Pfam" id="PF00891"/>
    </source>
</evidence>
<keyword evidence="3" id="KW-0949">S-adenosyl-L-methionine</keyword>
<feature type="compositionally biased region" description="Basic residues" evidence="4">
    <location>
        <begin position="727"/>
        <end position="736"/>
    </location>
</feature>
<evidence type="ECO:0000256" key="4">
    <source>
        <dbReference type="SAM" id="MobiDB-lite"/>
    </source>
</evidence>
<sequence>MSSPAAVAALASTVTSAAALGFVPVAVRFQLFDTLADLDKAVSGQDVLTALQNRSDNGTRQEVPCLLLIQDTLYAMSGLGFVDLAGEDLYRANAITKHLAATPSAQHGAVHFTTEALLAGVFLMRKLQAEVFQYPFKERETPFQFAYKSMGKEELAKEHTYSIMAAEGRMDSFNHFMVGKFMKTNTASDRLQALGYDLKSVLKDAHPSTPLTMVDIGGGRGEMLLDLKAAFPQLQTSDLIVQEFNHDITDIPGVTLATWNYKDESPQPIKGALVYHLAHILHNLPDLEALRLLKKISEAMAPHSRLLVHEFAKNVNYAKMHAAMIALYGGRERSSTEWHQMADLAGLRVTFEAYPPFGEGLIEMRKALTGVAGLALAFRYTTKTWIRWILPRVSSPERVWGLEDILYGAAYGFDIAHMVFIQRSFENGLGRHMWFLSDAERNLALKNEFISQPLAVTASMLSRSGMMCFLYTCFSSVDKQIRLSIILCMAIQVVVNSVTVVQIIVQCGPNPYHAVNRVSYFHYMWDNPPADGSVVCQSPAVQTTIGFVQGGFNTTIDFFLTALSAVQLWRYTIRATDSTPAQHKPLFGRIRRMPRPALFRRIWQTVSLSGPLLLSGIASIVKTYLLKTLGERNDITHNTVPFILWVKIENYSILLASFAPMIRLFVSMVSADKGQIGGYWSNSRSKNSHPGLELDSQPHTQKKGAVVMSVSAAEEAVQHTDEEWKRASSRAHHRHRSSDLQDGSNGVTVRTEIVVRVSSDKASTERLVI</sequence>
<evidence type="ECO:0008006" key="9">
    <source>
        <dbReference type="Google" id="ProtNLM"/>
    </source>
</evidence>
<organism evidence="7 8">
    <name type="scientific">Aspergillus lentulus</name>
    <dbReference type="NCBI Taxonomy" id="293939"/>
    <lineage>
        <taxon>Eukaryota</taxon>
        <taxon>Fungi</taxon>
        <taxon>Dikarya</taxon>
        <taxon>Ascomycota</taxon>
        <taxon>Pezizomycotina</taxon>
        <taxon>Eurotiomycetes</taxon>
        <taxon>Eurotiomycetidae</taxon>
        <taxon>Eurotiales</taxon>
        <taxon>Aspergillaceae</taxon>
        <taxon>Aspergillus</taxon>
        <taxon>Aspergillus subgen. Fumigati</taxon>
    </lineage>
</organism>
<gene>
    <name evidence="7" type="ORF">ALT_5856</name>
</gene>
<feature type="region of interest" description="Disordered" evidence="4">
    <location>
        <begin position="718"/>
        <end position="745"/>
    </location>
</feature>
<dbReference type="InterPro" id="IPR016461">
    <property type="entry name" value="COMT-like"/>
</dbReference>
<dbReference type="EMBL" id="BCLY01000009">
    <property type="protein sequence ID" value="GAQ08535.1"/>
    <property type="molecule type" value="Genomic_DNA"/>
</dbReference>
<dbReference type="Pfam" id="PF00891">
    <property type="entry name" value="Methyltransf_2"/>
    <property type="match status" value="1"/>
</dbReference>
<keyword evidence="1" id="KW-0489">Methyltransferase</keyword>